<dbReference type="InterPro" id="IPR001568">
    <property type="entry name" value="RNase_T2-like"/>
</dbReference>
<keyword evidence="6" id="KW-0926">Vacuole</keyword>
<dbReference type="FunFam" id="3.90.730.10:FF:000004">
    <property type="entry name" value="Ribonuclease T2-like"/>
    <property type="match status" value="1"/>
</dbReference>
<keyword evidence="11" id="KW-1015">Disulfide bond</keyword>
<dbReference type="InterPro" id="IPR036430">
    <property type="entry name" value="RNase_T2-like_sf"/>
</dbReference>
<dbReference type="KEGG" id="bcom:BAUCODRAFT_62004"/>
<feature type="domain" description="RNase T2-like C-terminal" evidence="18">
    <location>
        <begin position="246"/>
        <end position="365"/>
    </location>
</feature>
<evidence type="ECO:0000256" key="11">
    <source>
        <dbReference type="ARBA" id="ARBA00023157"/>
    </source>
</evidence>
<evidence type="ECO:0000256" key="17">
    <source>
        <dbReference type="RuleBase" id="RU004328"/>
    </source>
</evidence>
<evidence type="ECO:0000256" key="13">
    <source>
        <dbReference type="ARBA" id="ARBA00023239"/>
    </source>
</evidence>
<evidence type="ECO:0000313" key="19">
    <source>
        <dbReference type="EMBL" id="EMD00455.1"/>
    </source>
</evidence>
<evidence type="ECO:0000256" key="7">
    <source>
        <dbReference type="ARBA" id="ARBA00022722"/>
    </source>
</evidence>
<dbReference type="InterPro" id="IPR033697">
    <property type="entry name" value="Ribonuclease_T2_eukaryotic"/>
</dbReference>
<dbReference type="GO" id="GO:0005576">
    <property type="term" value="C:extracellular region"/>
    <property type="evidence" value="ECO:0007669"/>
    <property type="project" value="TreeGrafter"/>
</dbReference>
<evidence type="ECO:0000313" key="20">
    <source>
        <dbReference type="Proteomes" id="UP000011761"/>
    </source>
</evidence>
<protein>
    <recommendedName>
        <fullName evidence="15">Ribonuclease T2-like</fullName>
        <ecNumber evidence="4">4.6.1.19</ecNumber>
    </recommendedName>
</protein>
<dbReference type="Gene3D" id="3.90.730.10">
    <property type="entry name" value="Ribonuclease T2-like"/>
    <property type="match status" value="1"/>
</dbReference>
<keyword evidence="9" id="KW-0255">Endonuclease</keyword>
<evidence type="ECO:0000256" key="3">
    <source>
        <dbReference type="ARBA" id="ARBA00007469"/>
    </source>
</evidence>
<dbReference type="OrthoDB" id="435754at2759"/>
<evidence type="ECO:0000256" key="15">
    <source>
        <dbReference type="ARBA" id="ARBA00071169"/>
    </source>
</evidence>
<dbReference type="PROSITE" id="PS00531">
    <property type="entry name" value="RNASE_T2_2"/>
    <property type="match status" value="1"/>
</dbReference>
<dbReference type="PROSITE" id="PS00530">
    <property type="entry name" value="RNASE_T2_1"/>
    <property type="match status" value="1"/>
</dbReference>
<dbReference type="GO" id="GO:0003723">
    <property type="term" value="F:RNA binding"/>
    <property type="evidence" value="ECO:0007669"/>
    <property type="project" value="InterPro"/>
</dbReference>
<evidence type="ECO:0000259" key="18">
    <source>
        <dbReference type="Pfam" id="PF25488"/>
    </source>
</evidence>
<keyword evidence="13" id="KW-0456">Lyase</keyword>
<evidence type="ECO:0000256" key="12">
    <source>
        <dbReference type="ARBA" id="ARBA00023180"/>
    </source>
</evidence>
<accession>M2NLT3</accession>
<dbReference type="CDD" id="cd01061">
    <property type="entry name" value="RNase_T2_euk"/>
    <property type="match status" value="1"/>
</dbReference>
<keyword evidence="20" id="KW-1185">Reference proteome</keyword>
<evidence type="ECO:0000256" key="8">
    <source>
        <dbReference type="ARBA" id="ARBA00022729"/>
    </source>
</evidence>
<evidence type="ECO:0000256" key="1">
    <source>
        <dbReference type="ARBA" id="ARBA00004410"/>
    </source>
</evidence>
<gene>
    <name evidence="19" type="ORF">BAUCODRAFT_62004</name>
</gene>
<dbReference type="EC" id="4.6.1.19" evidence="4"/>
<dbReference type="GO" id="GO:0016787">
    <property type="term" value="F:hydrolase activity"/>
    <property type="evidence" value="ECO:0007669"/>
    <property type="project" value="UniProtKB-KW"/>
</dbReference>
<reference evidence="19 20" key="1">
    <citation type="journal article" date="2012" name="PLoS Pathog.">
        <title>Diverse lifestyles and strategies of plant pathogenesis encoded in the genomes of eighteen Dothideomycetes fungi.</title>
        <authorList>
            <person name="Ohm R.A."/>
            <person name="Feau N."/>
            <person name="Henrissat B."/>
            <person name="Schoch C.L."/>
            <person name="Horwitz B.A."/>
            <person name="Barry K.W."/>
            <person name="Condon B.J."/>
            <person name="Copeland A.C."/>
            <person name="Dhillon B."/>
            <person name="Glaser F."/>
            <person name="Hesse C.N."/>
            <person name="Kosti I."/>
            <person name="LaButti K."/>
            <person name="Lindquist E.A."/>
            <person name="Lucas S."/>
            <person name="Salamov A.A."/>
            <person name="Bradshaw R.E."/>
            <person name="Ciuffetti L."/>
            <person name="Hamelin R.C."/>
            <person name="Kema G.H.J."/>
            <person name="Lawrence C."/>
            <person name="Scott J.A."/>
            <person name="Spatafora J.W."/>
            <person name="Turgeon B.G."/>
            <person name="de Wit P.J.G.M."/>
            <person name="Zhong S."/>
            <person name="Goodwin S.B."/>
            <person name="Grigoriev I.V."/>
        </authorList>
    </citation>
    <scope>NUCLEOTIDE SEQUENCE [LARGE SCALE GENOMIC DNA]</scope>
    <source>
        <strain evidence="19 20">UAMH 10762</strain>
    </source>
</reference>
<evidence type="ECO:0000256" key="6">
    <source>
        <dbReference type="ARBA" id="ARBA00022554"/>
    </source>
</evidence>
<dbReference type="GO" id="GO:0033897">
    <property type="term" value="F:ribonuclease T2 activity"/>
    <property type="evidence" value="ECO:0007669"/>
    <property type="project" value="UniProtKB-EC"/>
</dbReference>
<dbReference type="InterPro" id="IPR057328">
    <property type="entry name" value="RNaseT2L_C"/>
</dbReference>
<sequence>LSCQNTTAIDNTCCFEAPGGLILQTQFWDTPPAAAGPNTSWTIHGLWPDNCDGSYAQYCDESRQYTNISQIIQSYGRQDLLDYMNTYWVSNSGTAESFWEHEWGKHGTCMSTFDTDCYSSYTPGEEIPDFFNRTVGLYQTLPTYDWLAAAGITPSCTTTYTSAQISSALAANFGGHSVYLGCSGGALDEVWYYFNVQGSIQTGTFYPTDQTGSNSCAATGVKYLPKAGCPATSTTASASASASAVPFVGPGYIYVITSDGTQTGNLISDGTWYNSGGTPATYNSNTTTGTGPFTLKTSKGLCAVVTGGNLTCASTVTTGSAFYADGNLLQYAGSDIFGAAAVPTGTTHGQLYAASNQPVSVTLRWTGR</sequence>
<evidence type="ECO:0000256" key="2">
    <source>
        <dbReference type="ARBA" id="ARBA00004496"/>
    </source>
</evidence>
<evidence type="ECO:0000256" key="4">
    <source>
        <dbReference type="ARBA" id="ARBA00012571"/>
    </source>
</evidence>
<keyword evidence="7" id="KW-0540">Nuclease</keyword>
<dbReference type="RefSeq" id="XP_007671639.1">
    <property type="nucleotide sequence ID" value="XM_007673449.1"/>
</dbReference>
<evidence type="ECO:0000256" key="10">
    <source>
        <dbReference type="ARBA" id="ARBA00022801"/>
    </source>
</evidence>
<dbReference type="HOGENOM" id="CLU_037966_0_1_1"/>
<keyword evidence="10" id="KW-0378">Hydrolase</keyword>
<comment type="function">
    <text evidence="14">Rnase which modulates cell survival under stress conditions. Released from the vacuole to the cytoplasm during stress to promote tRNA and rRNA cleavage and to activate separately a downstream pathway that promotes cell death. Involved in cell size, vacuolar morphology and growth at high temperatures and high salt concentration.</text>
</comment>
<feature type="active site" evidence="16">
    <location>
        <position position="106"/>
    </location>
</feature>
<proteinExistence type="inferred from homology"/>
<dbReference type="InterPro" id="IPR018188">
    <property type="entry name" value="RNase_T2_His_AS_1"/>
</dbReference>
<evidence type="ECO:0000256" key="5">
    <source>
        <dbReference type="ARBA" id="ARBA00022490"/>
    </source>
</evidence>
<comment type="subcellular location">
    <subcellularLocation>
        <location evidence="2">Cytoplasm</location>
    </subcellularLocation>
    <subcellularLocation>
        <location evidence="1">Vacuole lumen</location>
    </subcellularLocation>
</comment>
<dbReference type="PANTHER" id="PTHR11240:SF17">
    <property type="entry name" value="RIBONUCLEASE T2"/>
    <property type="match status" value="1"/>
</dbReference>
<dbReference type="Pfam" id="PF00445">
    <property type="entry name" value="Ribonuclease_T2"/>
    <property type="match status" value="1"/>
</dbReference>
<evidence type="ECO:0000256" key="9">
    <source>
        <dbReference type="ARBA" id="ARBA00022759"/>
    </source>
</evidence>
<dbReference type="GeneID" id="19115958"/>
<evidence type="ECO:0000256" key="14">
    <source>
        <dbReference type="ARBA" id="ARBA00025494"/>
    </source>
</evidence>
<dbReference type="GO" id="GO:0005775">
    <property type="term" value="C:vacuolar lumen"/>
    <property type="evidence" value="ECO:0007669"/>
    <property type="project" value="UniProtKB-SubCell"/>
</dbReference>
<dbReference type="AlphaFoldDB" id="M2NLT3"/>
<dbReference type="EMBL" id="KB445550">
    <property type="protein sequence ID" value="EMD00455.1"/>
    <property type="molecule type" value="Genomic_DNA"/>
</dbReference>
<feature type="active site" evidence="16">
    <location>
        <position position="44"/>
    </location>
</feature>
<name>M2NLT3_BAUPA</name>
<dbReference type="PANTHER" id="PTHR11240">
    <property type="entry name" value="RIBONUCLEASE T2"/>
    <property type="match status" value="1"/>
</dbReference>
<feature type="non-terminal residue" evidence="19">
    <location>
        <position position="1"/>
    </location>
</feature>
<keyword evidence="8" id="KW-0732">Signal</keyword>
<organism evidence="19 20">
    <name type="scientific">Baudoinia panamericana (strain UAMH 10762)</name>
    <name type="common">Angels' share fungus</name>
    <name type="synonym">Baudoinia compniacensis (strain UAMH 10762)</name>
    <dbReference type="NCBI Taxonomy" id="717646"/>
    <lineage>
        <taxon>Eukaryota</taxon>
        <taxon>Fungi</taxon>
        <taxon>Dikarya</taxon>
        <taxon>Ascomycota</taxon>
        <taxon>Pezizomycotina</taxon>
        <taxon>Dothideomycetes</taxon>
        <taxon>Dothideomycetidae</taxon>
        <taxon>Mycosphaerellales</taxon>
        <taxon>Teratosphaeriaceae</taxon>
        <taxon>Baudoinia</taxon>
    </lineage>
</organism>
<dbReference type="eggNOG" id="KOG1642">
    <property type="taxonomic scope" value="Eukaryota"/>
</dbReference>
<dbReference type="OMA" id="LWKHEWN"/>
<keyword evidence="12" id="KW-0325">Glycoprotein</keyword>
<evidence type="ECO:0000256" key="16">
    <source>
        <dbReference type="PIRSR" id="PIRSR633697-1"/>
    </source>
</evidence>
<dbReference type="InterPro" id="IPR033130">
    <property type="entry name" value="RNase_T2_His_AS_2"/>
</dbReference>
<keyword evidence="5" id="KW-0963">Cytoplasm</keyword>
<dbReference type="Proteomes" id="UP000011761">
    <property type="component" value="Unassembled WGS sequence"/>
</dbReference>
<dbReference type="SUPFAM" id="SSF55895">
    <property type="entry name" value="Ribonuclease Rh-like"/>
    <property type="match status" value="1"/>
</dbReference>
<feature type="active site" evidence="16">
    <location>
        <position position="102"/>
    </location>
</feature>
<dbReference type="Pfam" id="PF25488">
    <property type="entry name" value="RNaseT2L_C"/>
    <property type="match status" value="1"/>
</dbReference>
<dbReference type="GO" id="GO:0006401">
    <property type="term" value="P:RNA catabolic process"/>
    <property type="evidence" value="ECO:0007669"/>
    <property type="project" value="TreeGrafter"/>
</dbReference>
<comment type="similarity">
    <text evidence="3 17">Belongs to the RNase T2 family.</text>
</comment>